<organism evidence="2 3">
    <name type="scientific">Flavobacterium frigoritolerans</name>
    <dbReference type="NCBI Taxonomy" id="2987686"/>
    <lineage>
        <taxon>Bacteria</taxon>
        <taxon>Pseudomonadati</taxon>
        <taxon>Bacteroidota</taxon>
        <taxon>Flavobacteriia</taxon>
        <taxon>Flavobacteriales</taxon>
        <taxon>Flavobacteriaceae</taxon>
        <taxon>Flavobacterium</taxon>
    </lineage>
</organism>
<dbReference type="EMBL" id="JAOZEV010000003">
    <property type="protein sequence ID" value="MCV9931801.1"/>
    <property type="molecule type" value="Genomic_DNA"/>
</dbReference>
<keyword evidence="2" id="KW-0223">Dioxygenase</keyword>
<dbReference type="GO" id="GO:0051213">
    <property type="term" value="F:dioxygenase activity"/>
    <property type="evidence" value="ECO:0007669"/>
    <property type="project" value="UniProtKB-KW"/>
</dbReference>
<dbReference type="InterPro" id="IPR032854">
    <property type="entry name" value="ALKBH3"/>
</dbReference>
<keyword evidence="2" id="KW-0560">Oxidoreductase</keyword>
<protein>
    <submittedName>
        <fullName evidence="2">Alpha-ketoglutarate-dependent dioxygenase AlkB</fullName>
    </submittedName>
</protein>
<dbReference type="InterPro" id="IPR027450">
    <property type="entry name" value="AlkB-like"/>
</dbReference>
<dbReference type="InterPro" id="IPR037151">
    <property type="entry name" value="AlkB-like_sf"/>
</dbReference>
<sequence length="178" mass="21208">MNNRFILKYHFLNFSIRNKLVYFLENNVEWNTTFYSRKTITYGLPYVYENADLIFREFPSIINEIAVAIQNELGFTPNNCLINFYNDNDSKMGYHSDDIKQLSDESYIVIISILNDRILRFRNKSNKDFTFDIELKDSSLFAMNIDVQKYFVHSLLKGNDSENKPRVSLTFRKIKKTY</sequence>
<dbReference type="SUPFAM" id="SSF51197">
    <property type="entry name" value="Clavaminate synthase-like"/>
    <property type="match status" value="1"/>
</dbReference>
<reference evidence="2" key="1">
    <citation type="submission" date="2022-10" db="EMBL/GenBank/DDBJ databases">
        <title>Two novel species of Flavobacterium.</title>
        <authorList>
            <person name="Liu Q."/>
            <person name="Xin Y.-H."/>
        </authorList>
    </citation>
    <scope>NUCLEOTIDE SEQUENCE</scope>
    <source>
        <strain evidence="2">LS1R47</strain>
    </source>
</reference>
<dbReference type="RefSeq" id="WP_264286111.1">
    <property type="nucleotide sequence ID" value="NZ_JAOZEV010000003.1"/>
</dbReference>
<name>A0A9X2ZI28_9FLAO</name>
<dbReference type="AlphaFoldDB" id="A0A9X2ZI28"/>
<dbReference type="PANTHER" id="PTHR31212">
    <property type="entry name" value="ALPHA-KETOGLUTARATE-DEPENDENT DIOXYGENASE ALKB HOMOLOG 3"/>
    <property type="match status" value="1"/>
</dbReference>
<dbReference type="PROSITE" id="PS51471">
    <property type="entry name" value="FE2OG_OXY"/>
    <property type="match status" value="1"/>
</dbReference>
<gene>
    <name evidence="2" type="ORF">OIU80_05850</name>
</gene>
<evidence type="ECO:0000313" key="2">
    <source>
        <dbReference type="EMBL" id="MCV9931801.1"/>
    </source>
</evidence>
<dbReference type="Pfam" id="PF13532">
    <property type="entry name" value="2OG-FeII_Oxy_2"/>
    <property type="match status" value="1"/>
</dbReference>
<keyword evidence="3" id="KW-1185">Reference proteome</keyword>
<proteinExistence type="predicted"/>
<comment type="caution">
    <text evidence="2">The sequence shown here is derived from an EMBL/GenBank/DDBJ whole genome shotgun (WGS) entry which is preliminary data.</text>
</comment>
<accession>A0A9X2ZI28</accession>
<feature type="domain" description="Fe2OG dioxygenase" evidence="1">
    <location>
        <begin position="76"/>
        <end position="175"/>
    </location>
</feature>
<dbReference type="GO" id="GO:0006307">
    <property type="term" value="P:DNA alkylation repair"/>
    <property type="evidence" value="ECO:0007669"/>
    <property type="project" value="InterPro"/>
</dbReference>
<dbReference type="Gene3D" id="2.60.120.590">
    <property type="entry name" value="Alpha-ketoglutarate-dependent dioxygenase AlkB-like"/>
    <property type="match status" value="1"/>
</dbReference>
<evidence type="ECO:0000259" key="1">
    <source>
        <dbReference type="PROSITE" id="PS51471"/>
    </source>
</evidence>
<dbReference type="PANTHER" id="PTHR31212:SF4">
    <property type="entry name" value="ALPHA-KETOGLUTARATE-DEPENDENT DIOXYGENASE ALKB HOMOLOG 3"/>
    <property type="match status" value="1"/>
</dbReference>
<dbReference type="InterPro" id="IPR005123">
    <property type="entry name" value="Oxoglu/Fe-dep_dioxygenase_dom"/>
</dbReference>
<evidence type="ECO:0000313" key="3">
    <source>
        <dbReference type="Proteomes" id="UP001151133"/>
    </source>
</evidence>
<dbReference type="Proteomes" id="UP001151133">
    <property type="component" value="Unassembled WGS sequence"/>
</dbReference>